<protein>
    <recommendedName>
        <fullName evidence="3">DUF3265 domain-containing protein</fullName>
    </recommendedName>
</protein>
<sequence>MKKHSHQYCSGMTYLPSNRQQTHAKFGCDTNVFVLRYALSMALIEHDTLAVM</sequence>
<name>A0ABY5LEM6_9VIBR</name>
<accession>A0ABY5LEM6</accession>
<dbReference type="Proteomes" id="UP001058602">
    <property type="component" value="Chromosome 1"/>
</dbReference>
<organism evidence="1 2">
    <name type="scientific">Vibrio japonicus</name>
    <dbReference type="NCBI Taxonomy" id="1824638"/>
    <lineage>
        <taxon>Bacteria</taxon>
        <taxon>Pseudomonadati</taxon>
        <taxon>Pseudomonadota</taxon>
        <taxon>Gammaproteobacteria</taxon>
        <taxon>Vibrionales</taxon>
        <taxon>Vibrionaceae</taxon>
        <taxon>Vibrio</taxon>
    </lineage>
</organism>
<evidence type="ECO:0000313" key="1">
    <source>
        <dbReference type="EMBL" id="UUM30449.1"/>
    </source>
</evidence>
<gene>
    <name evidence="1" type="ORF">NP165_12305</name>
</gene>
<reference evidence="1" key="1">
    <citation type="submission" date="2022-07" db="EMBL/GenBank/DDBJ databases">
        <title>Complete genome of Vibrio japonicus strain JCM 31412T and phylogenomic assessment of the Nereis clade of the genus Vibrio.</title>
        <authorList>
            <person name="Shlafstein M.D."/>
            <person name="Emsley S.A."/>
            <person name="Ushijima B."/>
            <person name="Videau P."/>
            <person name="Saw J.H."/>
        </authorList>
    </citation>
    <scope>NUCLEOTIDE SEQUENCE</scope>
    <source>
        <strain evidence="1">JCM 31412</strain>
    </source>
</reference>
<evidence type="ECO:0008006" key="3">
    <source>
        <dbReference type="Google" id="ProtNLM"/>
    </source>
</evidence>
<dbReference type="RefSeq" id="WP_257084198.1">
    <property type="nucleotide sequence ID" value="NZ_CP102096.1"/>
</dbReference>
<keyword evidence="2" id="KW-1185">Reference proteome</keyword>
<dbReference type="EMBL" id="CP102096">
    <property type="protein sequence ID" value="UUM30449.1"/>
    <property type="molecule type" value="Genomic_DNA"/>
</dbReference>
<proteinExistence type="predicted"/>
<evidence type="ECO:0000313" key="2">
    <source>
        <dbReference type="Proteomes" id="UP001058602"/>
    </source>
</evidence>